<dbReference type="GO" id="GO:0043023">
    <property type="term" value="F:ribosomal large subunit binding"/>
    <property type="evidence" value="ECO:0007669"/>
    <property type="project" value="TreeGrafter"/>
</dbReference>
<evidence type="ECO:0000259" key="2">
    <source>
        <dbReference type="Pfam" id="PF05670"/>
    </source>
</evidence>
<dbReference type="AlphaFoldDB" id="A0A4R1GKJ6"/>
<keyword evidence="4" id="KW-1185">Reference proteome</keyword>
<dbReference type="Pfam" id="PF05670">
    <property type="entry name" value="NFACT-R_1"/>
    <property type="match status" value="1"/>
</dbReference>
<dbReference type="PANTHER" id="PTHR15239:SF6">
    <property type="entry name" value="RIBOSOME QUALITY CONTROL COMPLEX SUBUNIT NEMF"/>
    <property type="match status" value="1"/>
</dbReference>
<dbReference type="OrthoDB" id="9766163at2"/>
<protein>
    <submittedName>
        <fullName evidence="3">Putative ribosome quality control (RQC) complex YloA/Tae2 family protein</fullName>
    </submittedName>
</protein>
<dbReference type="InterPro" id="IPR008532">
    <property type="entry name" value="NFACT_RNA-bd"/>
</dbReference>
<comment type="caution">
    <text evidence="3">The sequence shown here is derived from an EMBL/GenBank/DDBJ whole genome shotgun (WGS) entry which is preliminary data.</text>
</comment>
<sequence>MDYLFIEKCVPEIEKALRKERISAVYGNQKTFSIKAGKFFLNVYTGQPNALFLSQSPLSQDSLKNFKPLEGTYVKSVKLPVKDRVIEIETVKLSLSGKVQTYYLILELTGKNANVLLLDSNRKIIALLRPFKSSVRPFEVGDEYQYPPLDKKEFSELKFGKVTPEGIEKNLHKVVAGISPLNAKEIALLFKETGSLEKAYATFLEKHKNSKTPCLYLKDRKPKFMTTFPYLSLKELERREFSGEFPFTECWKAYFEEKVEAEELERLKERILSDLEEKERALLTELSELSSPEELRERAEEKKLLGELLKYNLHLLKPGMERVKVTDYVSGKEVVIPVNPTISPKGNVEEYFKQYRKLLRKAEHSKKRKKEIEEELETISLLKGVVRDATQKEELDTFLPAKKEEKREKKKLKIFRLPSGNRIVVGRNSRENEFITFRLANEHDLWFHVKDTPGSHVILRLESGKEPSDEDILLAASAAVFFSKAKSSGKVPVDFTEAKNLKKPKGTPPGFVTYSGEKTVYASSELFEKFLNNPEKPSKG</sequence>
<organism evidence="3 4">
    <name type="scientific">Phorcysia thermohydrogeniphila</name>
    <dbReference type="NCBI Taxonomy" id="936138"/>
    <lineage>
        <taxon>Bacteria</taxon>
        <taxon>Pseudomonadati</taxon>
        <taxon>Aquificota</taxon>
        <taxon>Aquificia</taxon>
        <taxon>Desulfurobacteriales</taxon>
        <taxon>Desulfurobacteriaceae</taxon>
        <taxon>Phorcysia</taxon>
    </lineage>
</organism>
<proteinExistence type="predicted"/>
<dbReference type="Proteomes" id="UP000295777">
    <property type="component" value="Unassembled WGS sequence"/>
</dbReference>
<accession>A0A4R1GKJ6</accession>
<dbReference type="GO" id="GO:0000049">
    <property type="term" value="F:tRNA binding"/>
    <property type="evidence" value="ECO:0007669"/>
    <property type="project" value="TreeGrafter"/>
</dbReference>
<feature type="coiled-coil region" evidence="1">
    <location>
        <begin position="355"/>
        <end position="382"/>
    </location>
</feature>
<dbReference type="InterPro" id="IPR051608">
    <property type="entry name" value="RQC_Subunit_NEMF"/>
</dbReference>
<dbReference type="PANTHER" id="PTHR15239">
    <property type="entry name" value="NUCLEAR EXPORT MEDIATOR FACTOR NEMF"/>
    <property type="match status" value="1"/>
</dbReference>
<evidence type="ECO:0000256" key="1">
    <source>
        <dbReference type="SAM" id="Coils"/>
    </source>
</evidence>
<feature type="domain" description="NFACT RNA-binding" evidence="2">
    <location>
        <begin position="415"/>
        <end position="506"/>
    </location>
</feature>
<evidence type="ECO:0000313" key="4">
    <source>
        <dbReference type="Proteomes" id="UP000295777"/>
    </source>
</evidence>
<reference evidence="3 4" key="1">
    <citation type="submission" date="2019-03" db="EMBL/GenBank/DDBJ databases">
        <title>Genomic Encyclopedia of Archaeal and Bacterial Type Strains, Phase II (KMG-II): from individual species to whole genera.</title>
        <authorList>
            <person name="Goeker M."/>
        </authorList>
    </citation>
    <scope>NUCLEOTIDE SEQUENCE [LARGE SCALE GENOMIC DNA]</scope>
    <source>
        <strain evidence="3 4">DSM 24425</strain>
    </source>
</reference>
<dbReference type="Pfam" id="PF05833">
    <property type="entry name" value="NFACT_N"/>
    <property type="match status" value="1"/>
</dbReference>
<gene>
    <name evidence="3" type="ORF">CLV27_0371</name>
</gene>
<dbReference type="Gene3D" id="2.30.310.10">
    <property type="entry name" value="ibrinogen binding protein from staphylococcus aureus domain"/>
    <property type="match status" value="1"/>
</dbReference>
<evidence type="ECO:0000313" key="3">
    <source>
        <dbReference type="EMBL" id="TCK06569.1"/>
    </source>
</evidence>
<dbReference type="GO" id="GO:0072344">
    <property type="term" value="P:rescue of stalled ribosome"/>
    <property type="evidence" value="ECO:0007669"/>
    <property type="project" value="TreeGrafter"/>
</dbReference>
<dbReference type="EMBL" id="SMFV01000001">
    <property type="protein sequence ID" value="TCK06569.1"/>
    <property type="molecule type" value="Genomic_DNA"/>
</dbReference>
<dbReference type="GO" id="GO:1990112">
    <property type="term" value="C:RQC complex"/>
    <property type="evidence" value="ECO:0007669"/>
    <property type="project" value="TreeGrafter"/>
</dbReference>
<keyword evidence="1" id="KW-0175">Coiled coil</keyword>
<dbReference type="RefSeq" id="WP_132525235.1">
    <property type="nucleotide sequence ID" value="NZ_SMFV01000001.1"/>
</dbReference>
<name>A0A4R1GKJ6_9BACT</name>